<evidence type="ECO:0000313" key="13">
    <source>
        <dbReference type="EMBL" id="SCL67840.1"/>
    </source>
</evidence>
<evidence type="ECO:0000313" key="14">
    <source>
        <dbReference type="Proteomes" id="UP000199696"/>
    </source>
</evidence>
<dbReference type="AlphaFoldDB" id="A0A1C6VPH9"/>
<feature type="active site" description="Charge relay system" evidence="8">
    <location>
        <position position="178"/>
    </location>
</feature>
<dbReference type="STRING" id="227316.GA0070604_6115"/>
<sequence length="620" mass="63135">MRKVNGRSARRSALVALIAGAIVTTVAAPAAAAQPDGPTLAPLRPGGPKTVADQYIVVLKDAPSGVSRAARAGRSVAAAATAEQSGGTVLARYGHALDGYAAYLPPSALAKVRADPAVKYVERDSVIQGEGAGGAVPQTDQPNPPSWGLDRINQRSLPLDNNFSYTSTGVGVTAYILDSGIRATHVDFGGRASGVYDAVGDGNGTNDCHGHGTHVAGTVAGATYGVAKAATIKAIRVLQCDNSGYISDLIEGVDWLVDNHDPVSVANFSLQGYGTSPNEAIENLLDAGVFTVFIANNFNGNACDNGPRSSRGVTVAATDITDTRASFSSYGACVDLFAPGVGITSASNASDTGSASGWSGTSMAAPHVTGWLARYRQLHPTATMAQAKADLIAATTKNVVIDPGPNSPNRLLYADPNDTITVDPTAPTAPGQPIASNVTSNSVQLSWPASTDNVGVVGYDVYRGSTLAAQSTTTSASITGLSPSTTYTFSVRARDAAGNVSDSSPTVTVTTQAPSGLACAVTYQVSSSWNPGFAVNVTLVNTGTVAVNGWTLAWDFAAGEHLTTGYNATWSQTGTRVTAVNLGWNQVIAPGGSVSLGFEGTHSGSTPTPAPITVNGVTCT</sequence>
<feature type="domain" description="Fibronectin type-III" evidence="11">
    <location>
        <begin position="429"/>
        <end position="514"/>
    </location>
</feature>
<dbReference type="PANTHER" id="PTHR43806">
    <property type="entry name" value="PEPTIDASE S8"/>
    <property type="match status" value="1"/>
</dbReference>
<dbReference type="GO" id="GO:0004553">
    <property type="term" value="F:hydrolase activity, hydrolyzing O-glycosyl compounds"/>
    <property type="evidence" value="ECO:0007669"/>
    <property type="project" value="InterPro"/>
</dbReference>
<feature type="domain" description="CBM2" evidence="12">
    <location>
        <begin position="512"/>
        <end position="620"/>
    </location>
</feature>
<keyword evidence="3 8" id="KW-0378">Hydrolase</keyword>
<dbReference type="InterPro" id="IPR008965">
    <property type="entry name" value="CBM2/CBM3_carb-bd_dom_sf"/>
</dbReference>
<feature type="active site" description="Charge relay system" evidence="8">
    <location>
        <position position="211"/>
    </location>
</feature>
<dbReference type="Pfam" id="PF05922">
    <property type="entry name" value="Inhibitor_I9"/>
    <property type="match status" value="1"/>
</dbReference>
<dbReference type="Pfam" id="PF00041">
    <property type="entry name" value="fn3"/>
    <property type="match status" value="1"/>
</dbReference>
<dbReference type="PRINTS" id="PR00723">
    <property type="entry name" value="SUBTILISIN"/>
</dbReference>
<dbReference type="InterPro" id="IPR013783">
    <property type="entry name" value="Ig-like_fold"/>
</dbReference>
<dbReference type="PROSITE" id="PS51173">
    <property type="entry name" value="CBM2"/>
    <property type="match status" value="1"/>
</dbReference>
<dbReference type="GO" id="GO:0030247">
    <property type="term" value="F:polysaccharide binding"/>
    <property type="evidence" value="ECO:0007669"/>
    <property type="project" value="UniProtKB-UniRule"/>
</dbReference>
<keyword evidence="2 8" id="KW-0645">Protease</keyword>
<dbReference type="InterPro" id="IPR023827">
    <property type="entry name" value="Peptidase_S8_Asp-AS"/>
</dbReference>
<dbReference type="InterPro" id="IPR022398">
    <property type="entry name" value="Peptidase_S8_His-AS"/>
</dbReference>
<dbReference type="InterPro" id="IPR050131">
    <property type="entry name" value="Peptidase_S8_subtilisin-like"/>
</dbReference>
<dbReference type="Gene3D" id="2.60.40.290">
    <property type="match status" value="1"/>
</dbReference>
<dbReference type="FunFam" id="3.40.50.200:FF:000014">
    <property type="entry name" value="Proteinase K"/>
    <property type="match status" value="1"/>
</dbReference>
<dbReference type="SUPFAM" id="SSF52743">
    <property type="entry name" value="Subtilisin-like"/>
    <property type="match status" value="1"/>
</dbReference>
<dbReference type="SMART" id="SM00637">
    <property type="entry name" value="CBD_II"/>
    <property type="match status" value="1"/>
</dbReference>
<evidence type="ECO:0000256" key="8">
    <source>
        <dbReference type="PROSITE-ProRule" id="PRU01240"/>
    </source>
</evidence>
<dbReference type="EMBL" id="FMHY01000002">
    <property type="protein sequence ID" value="SCL67840.1"/>
    <property type="molecule type" value="Genomic_DNA"/>
</dbReference>
<feature type="chain" id="PRO_5008748922" evidence="10">
    <location>
        <begin position="33"/>
        <end position="620"/>
    </location>
</feature>
<accession>A0A1C6VPH9</accession>
<dbReference type="PROSITE" id="PS50853">
    <property type="entry name" value="FN3"/>
    <property type="match status" value="1"/>
</dbReference>
<dbReference type="SUPFAM" id="SSF54897">
    <property type="entry name" value="Protease propeptides/inhibitors"/>
    <property type="match status" value="1"/>
</dbReference>
<reference evidence="14" key="1">
    <citation type="submission" date="2016-06" db="EMBL/GenBank/DDBJ databases">
        <authorList>
            <person name="Varghese N."/>
            <person name="Submissions Spin"/>
        </authorList>
    </citation>
    <scope>NUCLEOTIDE SEQUENCE [LARGE SCALE GENOMIC DNA]</scope>
    <source>
        <strain evidence="14">DSM 44814</strain>
    </source>
</reference>
<feature type="active site" description="Charge relay system" evidence="8">
    <location>
        <position position="362"/>
    </location>
</feature>
<dbReference type="SUPFAM" id="SSF49265">
    <property type="entry name" value="Fibronectin type III"/>
    <property type="match status" value="1"/>
</dbReference>
<dbReference type="PANTHER" id="PTHR43806:SF11">
    <property type="entry name" value="CEREVISIN-RELATED"/>
    <property type="match status" value="1"/>
</dbReference>
<dbReference type="Pfam" id="PF00553">
    <property type="entry name" value="CBM_2"/>
    <property type="match status" value="1"/>
</dbReference>
<dbReference type="PROSITE" id="PS00137">
    <property type="entry name" value="SUBTILASE_HIS"/>
    <property type="match status" value="1"/>
</dbReference>
<dbReference type="InterPro" id="IPR000209">
    <property type="entry name" value="Peptidase_S8/S53_dom"/>
</dbReference>
<evidence type="ECO:0000256" key="5">
    <source>
        <dbReference type="ARBA" id="ARBA00023277"/>
    </source>
</evidence>
<evidence type="ECO:0000256" key="10">
    <source>
        <dbReference type="SAM" id="SignalP"/>
    </source>
</evidence>
<dbReference type="InterPro" id="IPR036852">
    <property type="entry name" value="Peptidase_S8/S53_dom_sf"/>
</dbReference>
<evidence type="ECO:0000256" key="6">
    <source>
        <dbReference type="ARBA" id="ARBA00023295"/>
    </source>
</evidence>
<evidence type="ECO:0000256" key="7">
    <source>
        <dbReference type="ARBA" id="ARBA00023326"/>
    </source>
</evidence>
<evidence type="ECO:0000256" key="2">
    <source>
        <dbReference type="ARBA" id="ARBA00022670"/>
    </source>
</evidence>
<evidence type="ECO:0000256" key="4">
    <source>
        <dbReference type="ARBA" id="ARBA00022825"/>
    </source>
</evidence>
<feature type="signal peptide" evidence="10">
    <location>
        <begin position="1"/>
        <end position="32"/>
    </location>
</feature>
<dbReference type="GO" id="GO:0005615">
    <property type="term" value="C:extracellular space"/>
    <property type="evidence" value="ECO:0007669"/>
    <property type="project" value="TreeGrafter"/>
</dbReference>
<keyword evidence="4 8" id="KW-0720">Serine protease</keyword>
<dbReference type="SMART" id="SM00060">
    <property type="entry name" value="FN3"/>
    <property type="match status" value="1"/>
</dbReference>
<evidence type="ECO:0000256" key="1">
    <source>
        <dbReference type="ARBA" id="ARBA00011073"/>
    </source>
</evidence>
<evidence type="ECO:0000259" key="11">
    <source>
        <dbReference type="PROSITE" id="PS50853"/>
    </source>
</evidence>
<dbReference type="Proteomes" id="UP000199696">
    <property type="component" value="Unassembled WGS sequence"/>
</dbReference>
<dbReference type="OrthoDB" id="9798386at2"/>
<dbReference type="InterPro" id="IPR003961">
    <property type="entry name" value="FN3_dom"/>
</dbReference>
<dbReference type="Gene3D" id="3.30.70.80">
    <property type="entry name" value="Peptidase S8 propeptide/proteinase inhibitor I9"/>
    <property type="match status" value="1"/>
</dbReference>
<dbReference type="Pfam" id="PF00082">
    <property type="entry name" value="Peptidase_S8"/>
    <property type="match status" value="1"/>
</dbReference>
<dbReference type="InterPro" id="IPR036116">
    <property type="entry name" value="FN3_sf"/>
</dbReference>
<evidence type="ECO:0000259" key="12">
    <source>
        <dbReference type="PROSITE" id="PS51173"/>
    </source>
</evidence>
<keyword evidence="7" id="KW-0624">Polysaccharide degradation</keyword>
<keyword evidence="5" id="KW-0119">Carbohydrate metabolism</keyword>
<dbReference type="Gene3D" id="3.40.50.200">
    <property type="entry name" value="Peptidase S8/S53 domain"/>
    <property type="match status" value="1"/>
</dbReference>
<dbReference type="GO" id="GO:0000272">
    <property type="term" value="P:polysaccharide catabolic process"/>
    <property type="evidence" value="ECO:0007669"/>
    <property type="project" value="UniProtKB-KW"/>
</dbReference>
<dbReference type="SUPFAM" id="SSF49384">
    <property type="entry name" value="Carbohydrate-binding domain"/>
    <property type="match status" value="1"/>
</dbReference>
<dbReference type="GO" id="GO:0004252">
    <property type="term" value="F:serine-type endopeptidase activity"/>
    <property type="evidence" value="ECO:0007669"/>
    <property type="project" value="UniProtKB-UniRule"/>
</dbReference>
<dbReference type="InterPro" id="IPR006311">
    <property type="entry name" value="TAT_signal"/>
</dbReference>
<dbReference type="PROSITE" id="PS51318">
    <property type="entry name" value="TAT"/>
    <property type="match status" value="1"/>
</dbReference>
<organism evidence="13 14">
    <name type="scientific">Micromonospora eburnea</name>
    <dbReference type="NCBI Taxonomy" id="227316"/>
    <lineage>
        <taxon>Bacteria</taxon>
        <taxon>Bacillati</taxon>
        <taxon>Actinomycetota</taxon>
        <taxon>Actinomycetes</taxon>
        <taxon>Micromonosporales</taxon>
        <taxon>Micromonosporaceae</taxon>
        <taxon>Micromonospora</taxon>
    </lineage>
</organism>
<name>A0A1C6VPH9_9ACTN</name>
<protein>
    <submittedName>
        <fullName evidence="13">Serine protease, subtilisin family</fullName>
    </submittedName>
</protein>
<dbReference type="CDD" id="cd00063">
    <property type="entry name" value="FN3"/>
    <property type="match status" value="1"/>
</dbReference>
<keyword evidence="6" id="KW-0326">Glycosidase</keyword>
<dbReference type="InterPro" id="IPR012291">
    <property type="entry name" value="CBM2_carb-bd_dom_sf"/>
</dbReference>
<keyword evidence="14" id="KW-1185">Reference proteome</keyword>
<dbReference type="InterPro" id="IPR037045">
    <property type="entry name" value="S8pro/Inhibitor_I9_sf"/>
</dbReference>
<dbReference type="GO" id="GO:0006508">
    <property type="term" value="P:proteolysis"/>
    <property type="evidence" value="ECO:0007669"/>
    <property type="project" value="UniProtKB-KW"/>
</dbReference>
<evidence type="ECO:0000256" key="9">
    <source>
        <dbReference type="RuleBase" id="RU003355"/>
    </source>
</evidence>
<gene>
    <name evidence="13" type="ORF">GA0070604_6115</name>
</gene>
<dbReference type="CDD" id="cd04077">
    <property type="entry name" value="Peptidases_S8_PCSK9_ProteinaseK_like"/>
    <property type="match status" value="1"/>
</dbReference>
<dbReference type="InterPro" id="IPR034193">
    <property type="entry name" value="PCSK9_ProteinaseK-like"/>
</dbReference>
<dbReference type="InterPro" id="IPR010259">
    <property type="entry name" value="S8pro/Inhibitor_I9"/>
</dbReference>
<keyword evidence="10" id="KW-0732">Signal</keyword>
<dbReference type="PROSITE" id="PS51892">
    <property type="entry name" value="SUBTILASE"/>
    <property type="match status" value="1"/>
</dbReference>
<evidence type="ECO:0000256" key="3">
    <source>
        <dbReference type="ARBA" id="ARBA00022801"/>
    </source>
</evidence>
<dbReference type="InterPro" id="IPR001919">
    <property type="entry name" value="CBD2"/>
</dbReference>
<dbReference type="InterPro" id="IPR023828">
    <property type="entry name" value="Peptidase_S8_Ser-AS"/>
</dbReference>
<dbReference type="Gene3D" id="2.60.40.10">
    <property type="entry name" value="Immunoglobulins"/>
    <property type="match status" value="1"/>
</dbReference>
<dbReference type="InterPro" id="IPR015500">
    <property type="entry name" value="Peptidase_S8_subtilisin-rel"/>
</dbReference>
<dbReference type="PROSITE" id="PS00138">
    <property type="entry name" value="SUBTILASE_SER"/>
    <property type="match status" value="1"/>
</dbReference>
<comment type="similarity">
    <text evidence="1 8 9">Belongs to the peptidase S8 family.</text>
</comment>
<dbReference type="PROSITE" id="PS00136">
    <property type="entry name" value="SUBTILASE_ASP"/>
    <property type="match status" value="1"/>
</dbReference>
<proteinExistence type="inferred from homology"/>